<sequence length="184" mass="20152">MASSSDPYTQYFASQFVVSAGCVLFRKEAESGALQICILRDRNNDEWLLPKGRKDCGESIAEAAVRETFEETGYPCALLPCRMATRAPRPGVNAVDAVAIVEGISEPIAVVVRDRGARGAKVVWWFIARATGEEKVGGTQTEWETFDSEFVGADEAPRRLTYQGDRDTVMEALRIVRDGNEGGV</sequence>
<dbReference type="InterPro" id="IPR015797">
    <property type="entry name" value="NUDIX_hydrolase-like_dom_sf"/>
</dbReference>
<gene>
    <name evidence="3" type="ORF">B0H15DRAFT_17190</name>
</gene>
<comment type="caution">
    <text evidence="3">The sequence shown here is derived from an EMBL/GenBank/DDBJ whole genome shotgun (WGS) entry which is preliminary data.</text>
</comment>
<dbReference type="EMBL" id="JARJCN010000001">
    <property type="protein sequence ID" value="KAJ7104251.1"/>
    <property type="molecule type" value="Genomic_DNA"/>
</dbReference>
<dbReference type="PROSITE" id="PS51462">
    <property type="entry name" value="NUDIX"/>
    <property type="match status" value="1"/>
</dbReference>
<dbReference type="CDD" id="cd03673">
    <property type="entry name" value="NUDIX_Ap6A_hydrolase"/>
    <property type="match status" value="1"/>
</dbReference>
<evidence type="ECO:0000313" key="3">
    <source>
        <dbReference type="EMBL" id="KAJ7104251.1"/>
    </source>
</evidence>
<dbReference type="GO" id="GO:0004081">
    <property type="term" value="F:bis(5'-nucleosyl)-tetraphosphatase (asymmetrical) activity"/>
    <property type="evidence" value="ECO:0007669"/>
    <property type="project" value="TreeGrafter"/>
</dbReference>
<dbReference type="PROSITE" id="PS00893">
    <property type="entry name" value="NUDIX_BOX"/>
    <property type="match status" value="1"/>
</dbReference>
<keyword evidence="1 3" id="KW-0378">Hydrolase</keyword>
<dbReference type="Proteomes" id="UP001222325">
    <property type="component" value="Unassembled WGS sequence"/>
</dbReference>
<dbReference type="GO" id="GO:0006167">
    <property type="term" value="P:AMP biosynthetic process"/>
    <property type="evidence" value="ECO:0007669"/>
    <property type="project" value="TreeGrafter"/>
</dbReference>
<dbReference type="InterPro" id="IPR000086">
    <property type="entry name" value="NUDIX_hydrolase_dom"/>
</dbReference>
<organism evidence="3 4">
    <name type="scientific">Mycena belliarum</name>
    <dbReference type="NCBI Taxonomy" id="1033014"/>
    <lineage>
        <taxon>Eukaryota</taxon>
        <taxon>Fungi</taxon>
        <taxon>Dikarya</taxon>
        <taxon>Basidiomycota</taxon>
        <taxon>Agaricomycotina</taxon>
        <taxon>Agaricomycetes</taxon>
        <taxon>Agaricomycetidae</taxon>
        <taxon>Agaricales</taxon>
        <taxon>Marasmiineae</taxon>
        <taxon>Mycenaceae</taxon>
        <taxon>Mycena</taxon>
    </lineage>
</organism>
<dbReference type="Gene3D" id="3.90.79.10">
    <property type="entry name" value="Nucleoside Triphosphate Pyrophosphohydrolase"/>
    <property type="match status" value="1"/>
</dbReference>
<dbReference type="PANTHER" id="PTHR21340">
    <property type="entry name" value="DIADENOSINE 5,5-P1,P4-TETRAPHOSPHATE PYROPHOSPHOHYDROLASE MUTT"/>
    <property type="match status" value="1"/>
</dbReference>
<name>A0AAD6UQF9_9AGAR</name>
<dbReference type="InterPro" id="IPR020084">
    <property type="entry name" value="NUDIX_hydrolase_CS"/>
</dbReference>
<dbReference type="InterPro" id="IPR051325">
    <property type="entry name" value="Nudix_hydrolase_domain"/>
</dbReference>
<keyword evidence="4" id="KW-1185">Reference proteome</keyword>
<protein>
    <submittedName>
        <fullName evidence="3">NUDIX hydrolase domain-like protein</fullName>
    </submittedName>
</protein>
<evidence type="ECO:0000256" key="1">
    <source>
        <dbReference type="ARBA" id="ARBA00022801"/>
    </source>
</evidence>
<dbReference type="GO" id="GO:0006754">
    <property type="term" value="P:ATP biosynthetic process"/>
    <property type="evidence" value="ECO:0007669"/>
    <property type="project" value="TreeGrafter"/>
</dbReference>
<dbReference type="PANTHER" id="PTHR21340:SF0">
    <property type="entry name" value="BIS(5'-NUCLEOSYL)-TETRAPHOSPHATASE [ASYMMETRICAL]"/>
    <property type="match status" value="1"/>
</dbReference>
<dbReference type="AlphaFoldDB" id="A0AAD6UQF9"/>
<dbReference type="SUPFAM" id="SSF55811">
    <property type="entry name" value="Nudix"/>
    <property type="match status" value="1"/>
</dbReference>
<evidence type="ECO:0000259" key="2">
    <source>
        <dbReference type="PROSITE" id="PS51462"/>
    </source>
</evidence>
<proteinExistence type="predicted"/>
<evidence type="ECO:0000313" key="4">
    <source>
        <dbReference type="Proteomes" id="UP001222325"/>
    </source>
</evidence>
<reference evidence="3" key="1">
    <citation type="submission" date="2023-03" db="EMBL/GenBank/DDBJ databases">
        <title>Massive genome expansion in bonnet fungi (Mycena s.s.) driven by repeated elements and novel gene families across ecological guilds.</title>
        <authorList>
            <consortium name="Lawrence Berkeley National Laboratory"/>
            <person name="Harder C.B."/>
            <person name="Miyauchi S."/>
            <person name="Viragh M."/>
            <person name="Kuo A."/>
            <person name="Thoen E."/>
            <person name="Andreopoulos B."/>
            <person name="Lu D."/>
            <person name="Skrede I."/>
            <person name="Drula E."/>
            <person name="Henrissat B."/>
            <person name="Morin E."/>
            <person name="Kohler A."/>
            <person name="Barry K."/>
            <person name="LaButti K."/>
            <person name="Morin E."/>
            <person name="Salamov A."/>
            <person name="Lipzen A."/>
            <person name="Mereny Z."/>
            <person name="Hegedus B."/>
            <person name="Baldrian P."/>
            <person name="Stursova M."/>
            <person name="Weitz H."/>
            <person name="Taylor A."/>
            <person name="Grigoriev I.V."/>
            <person name="Nagy L.G."/>
            <person name="Martin F."/>
            <person name="Kauserud H."/>
        </authorList>
    </citation>
    <scope>NUCLEOTIDE SEQUENCE</scope>
    <source>
        <strain evidence="3">CBHHK173m</strain>
    </source>
</reference>
<dbReference type="Pfam" id="PF00293">
    <property type="entry name" value="NUDIX"/>
    <property type="match status" value="1"/>
</dbReference>
<feature type="domain" description="Nudix hydrolase" evidence="2">
    <location>
        <begin position="15"/>
        <end position="174"/>
    </location>
</feature>
<accession>A0AAD6UQF9</accession>